<evidence type="ECO:0000313" key="1">
    <source>
        <dbReference type="EMBL" id="KAJ4443124.1"/>
    </source>
</evidence>
<comment type="caution">
    <text evidence="1">The sequence shown here is derived from an EMBL/GenBank/DDBJ whole genome shotgun (WGS) entry which is preliminary data.</text>
</comment>
<organism evidence="1 2">
    <name type="scientific">Periplaneta americana</name>
    <name type="common">American cockroach</name>
    <name type="synonym">Blatta americana</name>
    <dbReference type="NCBI Taxonomy" id="6978"/>
    <lineage>
        <taxon>Eukaryota</taxon>
        <taxon>Metazoa</taxon>
        <taxon>Ecdysozoa</taxon>
        <taxon>Arthropoda</taxon>
        <taxon>Hexapoda</taxon>
        <taxon>Insecta</taxon>
        <taxon>Pterygota</taxon>
        <taxon>Neoptera</taxon>
        <taxon>Polyneoptera</taxon>
        <taxon>Dictyoptera</taxon>
        <taxon>Blattodea</taxon>
        <taxon>Blattoidea</taxon>
        <taxon>Blattidae</taxon>
        <taxon>Blattinae</taxon>
        <taxon>Periplaneta</taxon>
    </lineage>
</organism>
<evidence type="ECO:0000313" key="2">
    <source>
        <dbReference type="Proteomes" id="UP001148838"/>
    </source>
</evidence>
<dbReference type="EMBL" id="JAJSOF020000013">
    <property type="protein sequence ID" value="KAJ4443124.1"/>
    <property type="molecule type" value="Genomic_DNA"/>
</dbReference>
<keyword evidence="2" id="KW-1185">Reference proteome</keyword>
<accession>A0ABQ8T9F0</accession>
<reference evidence="1 2" key="1">
    <citation type="journal article" date="2022" name="Allergy">
        <title>Genome assembly and annotation of Periplaneta americana reveal a comprehensive cockroach allergen profile.</title>
        <authorList>
            <person name="Wang L."/>
            <person name="Xiong Q."/>
            <person name="Saelim N."/>
            <person name="Wang L."/>
            <person name="Nong W."/>
            <person name="Wan A.T."/>
            <person name="Shi M."/>
            <person name="Liu X."/>
            <person name="Cao Q."/>
            <person name="Hui J.H.L."/>
            <person name="Sookrung N."/>
            <person name="Leung T.F."/>
            <person name="Tungtrongchitr A."/>
            <person name="Tsui S.K.W."/>
        </authorList>
    </citation>
    <scope>NUCLEOTIDE SEQUENCE [LARGE SCALE GENOMIC DNA]</scope>
    <source>
        <strain evidence="1">PWHHKU_190912</strain>
    </source>
</reference>
<dbReference type="Proteomes" id="UP001148838">
    <property type="component" value="Unassembled WGS sequence"/>
</dbReference>
<sequence>MWTGEIQKETESKWLSRILWPDEIQMEAEPKLLPGILWTDETHCTLNSGVSECNVPGGLGFDVQGTASGGRGSTCREPRLEGLGSKCSELYLQGLRSTYSELEFDRSENIRQGQGVSERMFEFQMTNEILQRLTKNNDAAERATATKWTWGGTCGETTPRWTHAVTMWDLYVGKKGQGRPRLRWSDMFAKYAEKQWSMTAKNRVLWKELEKVMVSR</sequence>
<name>A0ABQ8T9F0_PERAM</name>
<gene>
    <name evidence="1" type="ORF">ANN_04774</name>
</gene>
<proteinExistence type="predicted"/>
<protein>
    <submittedName>
        <fullName evidence="1">Uncharacterized protein</fullName>
    </submittedName>
</protein>